<comment type="caution">
    <text evidence="3">The sequence shown here is derived from an EMBL/GenBank/DDBJ whole genome shotgun (WGS) entry which is preliminary data.</text>
</comment>
<dbReference type="InterPro" id="IPR015943">
    <property type="entry name" value="WD40/YVTN_repeat-like_dom_sf"/>
</dbReference>
<dbReference type="Proteomes" id="UP001601976">
    <property type="component" value="Unassembled WGS sequence"/>
</dbReference>
<dbReference type="SUPFAM" id="SSF56112">
    <property type="entry name" value="Protein kinase-like (PK-like)"/>
    <property type="match status" value="1"/>
</dbReference>
<feature type="region of interest" description="Disordered" evidence="1">
    <location>
        <begin position="596"/>
        <end position="617"/>
    </location>
</feature>
<dbReference type="Gene3D" id="2.140.10.10">
    <property type="entry name" value="Quinoprotein alcohol dehydrogenase-like superfamily"/>
    <property type="match status" value="1"/>
</dbReference>
<dbReference type="EMBL" id="JBIAPK010000002">
    <property type="protein sequence ID" value="MFF3338683.1"/>
    <property type="molecule type" value="Genomic_DNA"/>
</dbReference>
<feature type="compositionally biased region" description="Pro residues" evidence="1">
    <location>
        <begin position="546"/>
        <end position="560"/>
    </location>
</feature>
<feature type="region of interest" description="Disordered" evidence="1">
    <location>
        <begin position="301"/>
        <end position="343"/>
    </location>
</feature>
<dbReference type="InterPro" id="IPR011047">
    <property type="entry name" value="Quinoprotein_ADH-like_sf"/>
</dbReference>
<protein>
    <submittedName>
        <fullName evidence="3">PQQ-binding-like beta-propeller repeat protein</fullName>
    </submittedName>
</protein>
<proteinExistence type="predicted"/>
<dbReference type="Gene3D" id="3.30.200.20">
    <property type="entry name" value="Phosphorylase Kinase, domain 1"/>
    <property type="match status" value="1"/>
</dbReference>
<keyword evidence="4" id="KW-1185">Reference proteome</keyword>
<dbReference type="Pfam" id="PF13360">
    <property type="entry name" value="PQQ_2"/>
    <property type="match status" value="1"/>
</dbReference>
<organism evidence="3 4">
    <name type="scientific">Streptomyces flavidovirens</name>
    <dbReference type="NCBI Taxonomy" id="67298"/>
    <lineage>
        <taxon>Bacteria</taxon>
        <taxon>Bacillati</taxon>
        <taxon>Actinomycetota</taxon>
        <taxon>Actinomycetes</taxon>
        <taxon>Kitasatosporales</taxon>
        <taxon>Streptomycetaceae</taxon>
        <taxon>Streptomyces</taxon>
    </lineage>
</organism>
<feature type="region of interest" description="Disordered" evidence="1">
    <location>
        <begin position="485"/>
        <end position="566"/>
    </location>
</feature>
<feature type="compositionally biased region" description="Low complexity" evidence="1">
    <location>
        <begin position="523"/>
        <end position="545"/>
    </location>
</feature>
<dbReference type="InterPro" id="IPR002372">
    <property type="entry name" value="PQQ_rpt_dom"/>
</dbReference>
<reference evidence="3 4" key="1">
    <citation type="submission" date="2024-10" db="EMBL/GenBank/DDBJ databases">
        <title>The Natural Products Discovery Center: Release of the First 8490 Sequenced Strains for Exploring Actinobacteria Biosynthetic Diversity.</title>
        <authorList>
            <person name="Kalkreuter E."/>
            <person name="Kautsar S.A."/>
            <person name="Yang D."/>
            <person name="Bader C.D."/>
            <person name="Teijaro C.N."/>
            <person name="Fluegel L."/>
            <person name="Davis C.M."/>
            <person name="Simpson J.R."/>
            <person name="Lauterbach L."/>
            <person name="Steele A.D."/>
            <person name="Gui C."/>
            <person name="Meng S."/>
            <person name="Li G."/>
            <person name="Viehrig K."/>
            <person name="Ye F."/>
            <person name="Su P."/>
            <person name="Kiefer A.F."/>
            <person name="Nichols A."/>
            <person name="Cepeda A.J."/>
            <person name="Yan W."/>
            <person name="Fan B."/>
            <person name="Jiang Y."/>
            <person name="Adhikari A."/>
            <person name="Zheng C.-J."/>
            <person name="Schuster L."/>
            <person name="Cowan T.M."/>
            <person name="Smanski M.J."/>
            <person name="Chevrette M.G."/>
            <person name="De Carvalho L.P.S."/>
            <person name="Shen B."/>
        </authorList>
    </citation>
    <scope>NUCLEOTIDE SEQUENCE [LARGE SCALE GENOMIC DNA]</scope>
    <source>
        <strain evidence="3 4">NPDC003029</strain>
    </source>
</reference>
<name>A0ABW6RAZ1_9ACTN</name>
<accession>A0ABW6RAZ1</accession>
<dbReference type="SMART" id="SM00564">
    <property type="entry name" value="PQQ"/>
    <property type="match status" value="4"/>
</dbReference>
<feature type="domain" description="Protein kinase" evidence="2">
    <location>
        <begin position="15"/>
        <end position="265"/>
    </location>
</feature>
<evidence type="ECO:0000256" key="1">
    <source>
        <dbReference type="SAM" id="MobiDB-lite"/>
    </source>
</evidence>
<evidence type="ECO:0000259" key="2">
    <source>
        <dbReference type="PROSITE" id="PS50011"/>
    </source>
</evidence>
<dbReference type="Pfam" id="PF00069">
    <property type="entry name" value="Pkinase"/>
    <property type="match status" value="1"/>
</dbReference>
<feature type="region of interest" description="Disordered" evidence="1">
    <location>
        <begin position="370"/>
        <end position="455"/>
    </location>
</feature>
<dbReference type="RefSeq" id="WP_387894656.1">
    <property type="nucleotide sequence ID" value="NZ_JBIAPK010000002.1"/>
</dbReference>
<dbReference type="Gene3D" id="2.130.10.10">
    <property type="entry name" value="YVTN repeat-like/Quinoprotein amine dehydrogenase"/>
    <property type="match status" value="1"/>
</dbReference>
<dbReference type="Gene3D" id="1.10.510.10">
    <property type="entry name" value="Transferase(Phosphotransferase) domain 1"/>
    <property type="match status" value="1"/>
</dbReference>
<dbReference type="PANTHER" id="PTHR34512">
    <property type="entry name" value="CELL SURFACE PROTEIN"/>
    <property type="match status" value="1"/>
</dbReference>
<feature type="compositionally biased region" description="Low complexity" evidence="1">
    <location>
        <begin position="496"/>
        <end position="508"/>
    </location>
</feature>
<dbReference type="SUPFAM" id="SSF50998">
    <property type="entry name" value="Quinoprotein alcohol dehydrogenase-like"/>
    <property type="match status" value="2"/>
</dbReference>
<evidence type="ECO:0000313" key="4">
    <source>
        <dbReference type="Proteomes" id="UP001601976"/>
    </source>
</evidence>
<dbReference type="InterPro" id="IPR000719">
    <property type="entry name" value="Prot_kinase_dom"/>
</dbReference>
<dbReference type="PROSITE" id="PS50011">
    <property type="entry name" value="PROTEIN_KINASE_DOM"/>
    <property type="match status" value="1"/>
</dbReference>
<dbReference type="SMART" id="SM00220">
    <property type="entry name" value="S_TKc"/>
    <property type="match status" value="1"/>
</dbReference>
<dbReference type="InterPro" id="IPR018391">
    <property type="entry name" value="PQQ_b-propeller_rpt"/>
</dbReference>
<dbReference type="InterPro" id="IPR011009">
    <property type="entry name" value="Kinase-like_dom_sf"/>
</dbReference>
<sequence>MEALRQDDPRRIGPYALLLRLRETASAVQYLAHGPDGTTAVVAVARPELAGLPAFRRRFQTEAQTAERLAGGWVQTPLASRTDGPDLWTATDYVPALNLAEAVALAGPLPEPTVRVLGAALAETLSRVHATGAVLHGLAADTVLLAADGPRLTAFGALGAAAAAEAGPGGQLSVRLGYLTPEQLAGREPGPASDLFVLGLLLAYAATGATPWAAGPQADAADRIAHAEPELAAVPAELRTLIARCLAKSPADRPAPGTLAAELALEGAAALARPGWLPGDLVAALADQAARASAGAQSLVPLAAPSPNRGSAPDPGPQTPDGLKEPTAPAGRHAHGATAPEAADQARPALIGPPANGDNAATAGENQAHPALVEPPTSGDHPVPAEGNQARPALIEPPTNRAHPVPAEGNQARPAIEDTPAGRPGGWGPAPSYGKGRVGESPAGPTGAADVDGGLTRRLVTRRGADDPTEDLSGVTRRLVTRRAAGLPAEGPPPGQAAGQPVGEAQSVGGAGALVPAPPPLSHPAAALTLPPATVGPTGPTGPTRPAQPPRPAPIPPTGPSPHRVGERLSRRGLFAGIAAGAAGLLVGGGGVLALSGGDDEAPPPRTDDAKPAARRKPLPGVAPDPLWHYQHPVALAADGPPARLWRDQVLLIPGEELTTALDARTGRRLWEQKAAGTTYGPEAADSTHCFVVTSTDFLWLSAKDGLVRHRAAYAPLLTKGRKDTRATLGGRVAADGPVVWFAGRVETLGGKKDKVTRTRTYLFAYDMAARKELWRTEMPNGRPGPVPRYEAVGIRPGSLLVRQDTGSLTADQKKKAKGKSAFILIDRRTGKTLWRKFFPGVRPDAGVTDDPSGRLYAAVGGKLQAYDTRSGKKLWQFQDASGPAGDAPFGFGPGVVRDKTLYVPSGHNEVYALDTASGAQQWKRATEYPGGSTPRVSLSGSGRTVFALDATQATAIGARDGQRLWKFQDSGVTAPGAKDEDDAVGASYRALTSGSRAVLWRGRNFYALPLG</sequence>
<gene>
    <name evidence="3" type="ORF">ACFYWW_08085</name>
</gene>
<evidence type="ECO:0000313" key="3">
    <source>
        <dbReference type="EMBL" id="MFF3338683.1"/>
    </source>
</evidence>
<dbReference type="PANTHER" id="PTHR34512:SF30">
    <property type="entry name" value="OUTER MEMBRANE PROTEIN ASSEMBLY FACTOR BAMB"/>
    <property type="match status" value="1"/>
</dbReference>